<dbReference type="AlphaFoldDB" id="A0A6J4UCF4"/>
<organism evidence="1">
    <name type="scientific">uncultured Thermomicrobiales bacterium</name>
    <dbReference type="NCBI Taxonomy" id="1645740"/>
    <lineage>
        <taxon>Bacteria</taxon>
        <taxon>Pseudomonadati</taxon>
        <taxon>Thermomicrobiota</taxon>
        <taxon>Thermomicrobia</taxon>
        <taxon>Thermomicrobiales</taxon>
        <taxon>environmental samples</taxon>
    </lineage>
</organism>
<reference evidence="1" key="1">
    <citation type="submission" date="2020-02" db="EMBL/GenBank/DDBJ databases">
        <authorList>
            <person name="Meier V. D."/>
        </authorList>
    </citation>
    <scope>NUCLEOTIDE SEQUENCE</scope>
    <source>
        <strain evidence="1">AVDCRST_MAG88</strain>
    </source>
</reference>
<dbReference type="EMBL" id="CADCWM010000141">
    <property type="protein sequence ID" value="CAA9546144.1"/>
    <property type="molecule type" value="Genomic_DNA"/>
</dbReference>
<name>A0A6J4UCF4_9BACT</name>
<protein>
    <submittedName>
        <fullName evidence="1">Uncharacterized protein</fullName>
    </submittedName>
</protein>
<evidence type="ECO:0000313" key="1">
    <source>
        <dbReference type="EMBL" id="CAA9546144.1"/>
    </source>
</evidence>
<gene>
    <name evidence="1" type="ORF">AVDCRST_MAG88-419</name>
</gene>
<sequence length="79" mass="7979">MDERMAPDVTKADEALARLTAASFLARSGRSATLYGKARGLGGGVVARPEGLVRSNARGSGGGSFATATRVELTAGVGR</sequence>
<proteinExistence type="predicted"/>
<accession>A0A6J4UCF4</accession>